<feature type="compositionally biased region" description="Polar residues" evidence="8">
    <location>
        <begin position="279"/>
        <end position="292"/>
    </location>
</feature>
<dbReference type="PROSITE" id="PS50081">
    <property type="entry name" value="ZF_DAG_PE_2"/>
    <property type="match status" value="1"/>
</dbReference>
<feature type="compositionally biased region" description="Polar residues" evidence="8">
    <location>
        <begin position="1660"/>
        <end position="1686"/>
    </location>
</feature>
<dbReference type="GeneID" id="37034265"/>
<dbReference type="PROSITE" id="PS50021">
    <property type="entry name" value="CH"/>
    <property type="match status" value="1"/>
</dbReference>
<feature type="domain" description="Protein kinase" evidence="9">
    <location>
        <begin position="1008"/>
        <end position="1263"/>
    </location>
</feature>
<keyword evidence="1" id="KW-0808">Transferase</keyword>
<feature type="domain" description="Phorbol-ester/DAG-type" evidence="11">
    <location>
        <begin position="1439"/>
        <end position="1486"/>
    </location>
</feature>
<keyword evidence="6 7" id="KW-0067">ATP-binding</keyword>
<dbReference type="GO" id="GO:0004709">
    <property type="term" value="F:MAP kinase kinase kinase activity"/>
    <property type="evidence" value="ECO:0007669"/>
    <property type="project" value="TreeGrafter"/>
</dbReference>
<name>A0A316W5D7_9BASI</name>
<feature type="region of interest" description="Disordered" evidence="8">
    <location>
        <begin position="530"/>
        <end position="607"/>
    </location>
</feature>
<evidence type="ECO:0000259" key="9">
    <source>
        <dbReference type="PROSITE" id="PS50011"/>
    </source>
</evidence>
<feature type="compositionally biased region" description="Low complexity" evidence="8">
    <location>
        <begin position="1650"/>
        <end position="1659"/>
    </location>
</feature>
<feature type="compositionally biased region" description="Low complexity" evidence="8">
    <location>
        <begin position="1572"/>
        <end position="1585"/>
    </location>
</feature>
<feature type="compositionally biased region" description="Basic and acidic residues" evidence="8">
    <location>
        <begin position="110"/>
        <end position="120"/>
    </location>
</feature>
<feature type="compositionally biased region" description="Low complexity" evidence="8">
    <location>
        <begin position="539"/>
        <end position="554"/>
    </location>
</feature>
<feature type="region of interest" description="Disordered" evidence="8">
    <location>
        <begin position="885"/>
        <end position="906"/>
    </location>
</feature>
<dbReference type="InterPro" id="IPR001715">
    <property type="entry name" value="CH_dom"/>
</dbReference>
<feature type="region of interest" description="Disordered" evidence="8">
    <location>
        <begin position="1650"/>
        <end position="1728"/>
    </location>
</feature>
<accession>A0A316W5D7</accession>
<dbReference type="RefSeq" id="XP_025372326.1">
    <property type="nucleotide sequence ID" value="XM_025512395.1"/>
</dbReference>
<dbReference type="Gene3D" id="3.30.60.20">
    <property type="match status" value="1"/>
</dbReference>
<dbReference type="SUPFAM" id="SSF47576">
    <property type="entry name" value="Calponin-homology domain, CH-domain"/>
    <property type="match status" value="1"/>
</dbReference>
<dbReference type="PROSITE" id="PS00108">
    <property type="entry name" value="PROTEIN_KINASE_ST"/>
    <property type="match status" value="1"/>
</dbReference>
<dbReference type="GO" id="GO:0046872">
    <property type="term" value="F:metal ion binding"/>
    <property type="evidence" value="ECO:0007669"/>
    <property type="project" value="UniProtKB-KW"/>
</dbReference>
<feature type="region of interest" description="Disordered" evidence="8">
    <location>
        <begin position="17"/>
        <end position="150"/>
    </location>
</feature>
<dbReference type="Pfam" id="PF00307">
    <property type="entry name" value="CH"/>
    <property type="match status" value="1"/>
</dbReference>
<dbReference type="InterPro" id="IPR000719">
    <property type="entry name" value="Prot_kinase_dom"/>
</dbReference>
<evidence type="ECO:0000256" key="1">
    <source>
        <dbReference type="ARBA" id="ARBA00022679"/>
    </source>
</evidence>
<dbReference type="InterPro" id="IPR008271">
    <property type="entry name" value="Ser/Thr_kinase_AS"/>
</dbReference>
<proteinExistence type="predicted"/>
<dbReference type="PROSITE" id="PS00479">
    <property type="entry name" value="ZF_DAG_PE_1"/>
    <property type="match status" value="1"/>
</dbReference>
<evidence type="ECO:0000256" key="8">
    <source>
        <dbReference type="SAM" id="MobiDB-lite"/>
    </source>
</evidence>
<feature type="region of interest" description="Disordered" evidence="8">
    <location>
        <begin position="734"/>
        <end position="753"/>
    </location>
</feature>
<dbReference type="CDD" id="cd00029">
    <property type="entry name" value="C1"/>
    <property type="match status" value="1"/>
</dbReference>
<evidence type="ECO:0000256" key="4">
    <source>
        <dbReference type="ARBA" id="ARBA00022777"/>
    </source>
</evidence>
<dbReference type="PANTHER" id="PTHR48016:SF4">
    <property type="entry name" value="PROTEIN KINASE DOMAIN-CONTAINING PROTEIN"/>
    <property type="match status" value="1"/>
</dbReference>
<dbReference type="InterPro" id="IPR050538">
    <property type="entry name" value="MAP_kinase_kinase_kinase"/>
</dbReference>
<keyword evidence="13" id="KW-1185">Reference proteome</keyword>
<dbReference type="SMART" id="SM00109">
    <property type="entry name" value="C1"/>
    <property type="match status" value="1"/>
</dbReference>
<keyword evidence="3 7" id="KW-0547">Nucleotide-binding</keyword>
<evidence type="ECO:0000256" key="5">
    <source>
        <dbReference type="ARBA" id="ARBA00022833"/>
    </source>
</evidence>
<dbReference type="InterPro" id="IPR017441">
    <property type="entry name" value="Protein_kinase_ATP_BS"/>
</dbReference>
<dbReference type="Gene3D" id="1.10.418.10">
    <property type="entry name" value="Calponin-like domain"/>
    <property type="match status" value="1"/>
</dbReference>
<feature type="compositionally biased region" description="Low complexity" evidence="8">
    <location>
        <begin position="651"/>
        <end position="660"/>
    </location>
</feature>
<dbReference type="EMBL" id="KZ819356">
    <property type="protein sequence ID" value="PWN45166.1"/>
    <property type="molecule type" value="Genomic_DNA"/>
</dbReference>
<feature type="compositionally biased region" description="Polar residues" evidence="8">
    <location>
        <begin position="1704"/>
        <end position="1721"/>
    </location>
</feature>
<feature type="compositionally biased region" description="Polar residues" evidence="8">
    <location>
        <begin position="324"/>
        <end position="350"/>
    </location>
</feature>
<evidence type="ECO:0000256" key="6">
    <source>
        <dbReference type="ARBA" id="ARBA00022840"/>
    </source>
</evidence>
<dbReference type="InterPro" id="IPR002219">
    <property type="entry name" value="PKC_DAG/PE"/>
</dbReference>
<dbReference type="Gene3D" id="1.10.510.10">
    <property type="entry name" value="Transferase(Phosphotransferase) domain 1"/>
    <property type="match status" value="1"/>
</dbReference>
<dbReference type="InParanoid" id="A0A316W5D7"/>
<dbReference type="Pfam" id="PF00069">
    <property type="entry name" value="Pkinase"/>
    <property type="match status" value="1"/>
</dbReference>
<dbReference type="InterPro" id="IPR036872">
    <property type="entry name" value="CH_dom_sf"/>
</dbReference>
<feature type="binding site" evidence="7">
    <location>
        <position position="1044"/>
    </location>
    <ligand>
        <name>ATP</name>
        <dbReference type="ChEBI" id="CHEBI:30616"/>
    </ligand>
</feature>
<feature type="region of interest" description="Disordered" evidence="8">
    <location>
        <begin position="1551"/>
        <end position="1587"/>
    </location>
</feature>
<feature type="compositionally biased region" description="Polar residues" evidence="8">
    <location>
        <begin position="42"/>
        <end position="52"/>
    </location>
</feature>
<dbReference type="SUPFAM" id="SSF57889">
    <property type="entry name" value="Cysteine-rich domain"/>
    <property type="match status" value="1"/>
</dbReference>
<keyword evidence="2" id="KW-0479">Metal-binding</keyword>
<dbReference type="GO" id="GO:0005524">
    <property type="term" value="F:ATP binding"/>
    <property type="evidence" value="ECO:0007669"/>
    <property type="project" value="UniProtKB-UniRule"/>
</dbReference>
<evidence type="ECO:0000259" key="11">
    <source>
        <dbReference type="PROSITE" id="PS50081"/>
    </source>
</evidence>
<dbReference type="InterPro" id="IPR011009">
    <property type="entry name" value="Kinase-like_dom_sf"/>
</dbReference>
<evidence type="ECO:0000256" key="7">
    <source>
        <dbReference type="PROSITE-ProRule" id="PRU10141"/>
    </source>
</evidence>
<dbReference type="OrthoDB" id="8693905at2759"/>
<dbReference type="SUPFAM" id="SSF56112">
    <property type="entry name" value="Protein kinase-like (PK-like)"/>
    <property type="match status" value="1"/>
</dbReference>
<feature type="compositionally biased region" description="Polar residues" evidence="8">
    <location>
        <begin position="95"/>
        <end position="109"/>
    </location>
</feature>
<feature type="compositionally biased region" description="Low complexity" evidence="8">
    <location>
        <begin position="54"/>
        <end position="63"/>
    </location>
</feature>
<feature type="region of interest" description="Disordered" evidence="8">
    <location>
        <begin position="933"/>
        <end position="955"/>
    </location>
</feature>
<dbReference type="SMART" id="SM00033">
    <property type="entry name" value="CH"/>
    <property type="match status" value="1"/>
</dbReference>
<feature type="domain" description="Calponin-homology (CH)" evidence="10">
    <location>
        <begin position="413"/>
        <end position="529"/>
    </location>
</feature>
<evidence type="ECO:0000256" key="2">
    <source>
        <dbReference type="ARBA" id="ARBA00022723"/>
    </source>
</evidence>
<evidence type="ECO:0000259" key="10">
    <source>
        <dbReference type="PROSITE" id="PS50021"/>
    </source>
</evidence>
<keyword evidence="4" id="KW-0418">Kinase</keyword>
<feature type="compositionally biased region" description="Basic residues" evidence="8">
    <location>
        <begin position="311"/>
        <end position="322"/>
    </location>
</feature>
<dbReference type="GO" id="GO:0005737">
    <property type="term" value="C:cytoplasm"/>
    <property type="evidence" value="ECO:0007669"/>
    <property type="project" value="TreeGrafter"/>
</dbReference>
<reference evidence="12 13" key="1">
    <citation type="journal article" date="2018" name="Mol. Biol. Evol.">
        <title>Broad Genomic Sampling Reveals a Smut Pathogenic Ancestry of the Fungal Clade Ustilaginomycotina.</title>
        <authorList>
            <person name="Kijpornyongpan T."/>
            <person name="Mondo S.J."/>
            <person name="Barry K."/>
            <person name="Sandor L."/>
            <person name="Lee J."/>
            <person name="Lipzen A."/>
            <person name="Pangilinan J."/>
            <person name="LaButti K."/>
            <person name="Hainaut M."/>
            <person name="Henrissat B."/>
            <person name="Grigoriev I.V."/>
            <person name="Spatafora J.W."/>
            <person name="Aime M.C."/>
        </authorList>
    </citation>
    <scope>NUCLEOTIDE SEQUENCE [LARGE SCALE GENOMIC DNA]</scope>
    <source>
        <strain evidence="12 13">MCA 4658</strain>
    </source>
</reference>
<protein>
    <recommendedName>
        <fullName evidence="14">Pkinase-domain-containing protein</fullName>
    </recommendedName>
</protein>
<evidence type="ECO:0000313" key="13">
    <source>
        <dbReference type="Proteomes" id="UP000245783"/>
    </source>
</evidence>
<dbReference type="STRING" id="1522189.A0A316W5D7"/>
<dbReference type="PROSITE" id="PS00107">
    <property type="entry name" value="PROTEIN_KINASE_ATP"/>
    <property type="match status" value="1"/>
</dbReference>
<evidence type="ECO:0000313" key="12">
    <source>
        <dbReference type="EMBL" id="PWN45166.1"/>
    </source>
</evidence>
<dbReference type="InterPro" id="IPR046349">
    <property type="entry name" value="C1-like_sf"/>
</dbReference>
<feature type="region of interest" description="Disordered" evidence="8">
    <location>
        <begin position="758"/>
        <end position="871"/>
    </location>
</feature>
<dbReference type="Proteomes" id="UP000245783">
    <property type="component" value="Unassembled WGS sequence"/>
</dbReference>
<organism evidence="12 13">
    <name type="scientific">Ceraceosorus guamensis</name>
    <dbReference type="NCBI Taxonomy" id="1522189"/>
    <lineage>
        <taxon>Eukaryota</taxon>
        <taxon>Fungi</taxon>
        <taxon>Dikarya</taxon>
        <taxon>Basidiomycota</taxon>
        <taxon>Ustilaginomycotina</taxon>
        <taxon>Exobasidiomycetes</taxon>
        <taxon>Ceraceosorales</taxon>
        <taxon>Ceraceosoraceae</taxon>
        <taxon>Ceraceosorus</taxon>
    </lineage>
</organism>
<dbReference type="SMART" id="SM00220">
    <property type="entry name" value="S_TKc"/>
    <property type="match status" value="1"/>
</dbReference>
<feature type="compositionally biased region" description="Polar residues" evidence="8">
    <location>
        <begin position="140"/>
        <end position="150"/>
    </location>
</feature>
<evidence type="ECO:0000256" key="3">
    <source>
        <dbReference type="ARBA" id="ARBA00022741"/>
    </source>
</evidence>
<sequence length="1787" mass="189776">MAAAAAAMMQPLQLDSYTPAKGACAPPSMTDSQSPDVALKSGRTSRVSTPNTPLAARRSSLSRTRTEEQMAGPSDYGRSPRRQSTRLAETRKVQKTTASKPNTHSADSSLDSHEQWRRVADNSITPVRPSRSHLRPSSPTQHPSHVDSASQPYSNLLAASLSTPELHLSSDPLLDEGLRVIQTPSDAFQGFAWPAATTGAKRPLDALDGVPPQTAARMLNGPLPSIGSVVDSQLSPRERKHSTATVRKEPHAGTQSSLHGSCSSSATVQASPHPDEFGSRSNTAANSPQTTPSRREEKRRSSAGLQEPSFRHPRTWFNRPRRWSTASKTSTDINSPTTSPAPSPVIASTSSEGFPILGKYSPSSHLSTDAESSSMLSTRRSSTVEALELVRGARAFLVGELGRLSTDAMGEDRERIASLAWYARQQEAEADGVAIDSTQEMREFCVSISDGVVLCLVANMLRPGAVDFIDRRPLEWVKSDNISRFLRAARDVFGLRSKDLFHPLDLTDGTIEGLQRAAETILEVQRRCQATSNRVDEPGASAAMRASSSSGRTADVVTPPLTPDGSVDDRESVSIGRNSAVPFPHAIDGSPHGSPSKRSSGIRNGAYLGTPLSVQQQREEAERILVSASATKVPLTKELQAQGRRRRSSDRSQSLLSASRPAKGPSITFAESVSMRGPDEDSRMPYRDRKLSESAISLTGVMEEESEEVLCTPVVQQGPVMGSTAASTINHLEEPSDYSREGPSSPRIGATSIASYGSSPLARAESQRRISQELSFGGNGSPGRPLRSSSEFDEFKFPTTGSPLRQTPVRRHSARAFAGPSSLNPSRDSPNFELADGAGAPSSATNGTGVPSRVPFPRAHSANESPSVKRVGRHLSLNTGIAGYDSSAASQSGYAPTSPKLGARPNYRHMRYSSDLQVPRSAVPLGQQDLISDRSPTLTAAPLSAQPSRSRYDSEMGSMYSNTVASYSTEDALSMPGIGSRLSREASVAPAAKHKLVVTEAGKPNVSYQLGNCIGRGQFGSVYRALNLNSGQMMAVKRIKLAGKTEDEVMQLMNEVDLLKSLAHPSVVKYEGLVRGDDVVSIILEYVENGSLLHTLKAFGNFPEKLVASYVVKILEGLNYLHEMKVVHCDLKAANILTTKNGNVKLSDFGVSLNLKAVEAIKNVKNDAIGTPNWMAPEVIELKGASTSADIWSLGCTIIELLTGKPPYGDMLAMSAMWRIVEDDCPPLPADISPPLRDFLLLCFNKDPSKRPSAEMLFDHTWLQQTWNGHKELRPQDSVPFLRRISADFRKVDIKSLHAAISAVSEANEPAAPAPTASLCATPLLTEVGRSTSSPPPATQSRPDLLATRAYSVPDGWSASNPGVVSPVAQPATSVEFPILADLEAAIRRGSQGSVDMLRSPSIAAASPLGVPRLPGAADPSVLDLNAYQDWPASEPAKPHAFVKSTFSKAVQCRICRDPVKKHAVLCEECGLICHASCARHAPHACNLRAQLLMFAGRDSQDLARGISPAPSFGAPRTLSPAPSTATGGQSPAFGPAFRVPFANKMKRNSKGATEALASPAMNSSATGCGDASPASNNAASPPAAEARKRRISLLPSMGLGKARSPSPASKAFPAVVQGDAASVPRSFSSATSGNAKGRSASVVNFGSMSGASSISSGSQAMVQTPSAGSNAANGPSVQRYSSHQGAPSAGHRASRGHRVTHSAAVSTPHLNSLVSSNSRQGEGDADVRLRQRVGSFTGGNRLASFGSKMSGHSGEGTIIDHEAPSADGRRPRRISMKPTDDKCVVA</sequence>
<gene>
    <name evidence="12" type="ORF">IE81DRAFT_309303</name>
</gene>
<feature type="region of interest" description="Disordered" evidence="8">
    <location>
        <begin position="206"/>
        <end position="350"/>
    </location>
</feature>
<feature type="region of interest" description="Disordered" evidence="8">
    <location>
        <begin position="1741"/>
        <end position="1787"/>
    </location>
</feature>
<feature type="compositionally biased region" description="Basic and acidic residues" evidence="8">
    <location>
        <begin position="1759"/>
        <end position="1770"/>
    </location>
</feature>
<feature type="compositionally biased region" description="Polar residues" evidence="8">
    <location>
        <begin position="253"/>
        <end position="270"/>
    </location>
</feature>
<evidence type="ECO:0008006" key="14">
    <source>
        <dbReference type="Google" id="ProtNLM"/>
    </source>
</evidence>
<keyword evidence="5" id="KW-0862">Zinc</keyword>
<feature type="compositionally biased region" description="Polar residues" evidence="8">
    <location>
        <begin position="1521"/>
        <end position="1530"/>
    </location>
</feature>
<feature type="region of interest" description="Disordered" evidence="8">
    <location>
        <begin position="636"/>
        <end position="685"/>
    </location>
</feature>
<dbReference type="CDD" id="cd06627">
    <property type="entry name" value="STKc_Cdc7_like"/>
    <property type="match status" value="1"/>
</dbReference>
<dbReference type="PROSITE" id="PS50011">
    <property type="entry name" value="PROTEIN_KINASE_DOM"/>
    <property type="match status" value="1"/>
</dbReference>
<dbReference type="PANTHER" id="PTHR48016">
    <property type="entry name" value="MAP KINASE KINASE KINASE SSK2-RELATED-RELATED"/>
    <property type="match status" value="1"/>
</dbReference>
<feature type="region of interest" description="Disordered" evidence="8">
    <location>
        <begin position="1506"/>
        <end position="1533"/>
    </location>
</feature>